<dbReference type="PANTHER" id="PTHR10974:SF73">
    <property type="entry name" value="FI21235P1"/>
    <property type="match status" value="1"/>
</dbReference>
<dbReference type="AlphaFoldDB" id="A0A8X6IM25"/>
<accession>A0A8X6IM25</accession>
<keyword evidence="2" id="KW-1185">Reference proteome</keyword>
<proteinExistence type="predicted"/>
<dbReference type="GO" id="GO:0005615">
    <property type="term" value="C:extracellular space"/>
    <property type="evidence" value="ECO:0007669"/>
    <property type="project" value="TreeGrafter"/>
</dbReference>
<organism evidence="1 2">
    <name type="scientific">Trichonephila inaurata madagascariensis</name>
    <dbReference type="NCBI Taxonomy" id="2747483"/>
    <lineage>
        <taxon>Eukaryota</taxon>
        <taxon>Metazoa</taxon>
        <taxon>Ecdysozoa</taxon>
        <taxon>Arthropoda</taxon>
        <taxon>Chelicerata</taxon>
        <taxon>Arachnida</taxon>
        <taxon>Araneae</taxon>
        <taxon>Araneomorphae</taxon>
        <taxon>Entelegynae</taxon>
        <taxon>Araneoidea</taxon>
        <taxon>Nephilidae</taxon>
        <taxon>Trichonephila</taxon>
        <taxon>Trichonephila inaurata</taxon>
    </lineage>
</organism>
<sequence>MASIEPHWCACLSWAKMSVEDPIASEVGAAVIDFINELTNFQRHNCEVLQLKEVTRIEKLQPNKALLKFRKNADKDGFVGEFSDNTQLTEILYQVQLRAFPSDAVYEASVKHDSVKKTFIVKEDELSRVNMYANQEYCIHDTYPNLRKYCYCKTQL</sequence>
<dbReference type="OrthoDB" id="413313at2759"/>
<comment type="caution">
    <text evidence="1">The sequence shown here is derived from an EMBL/GenBank/DDBJ whole genome shotgun (WGS) entry which is preliminary data.</text>
</comment>
<dbReference type="Pfam" id="PF02995">
    <property type="entry name" value="DUF229"/>
    <property type="match status" value="1"/>
</dbReference>
<dbReference type="Proteomes" id="UP000886998">
    <property type="component" value="Unassembled WGS sequence"/>
</dbReference>
<dbReference type="InterPro" id="IPR004245">
    <property type="entry name" value="DUF229"/>
</dbReference>
<reference evidence="1" key="1">
    <citation type="submission" date="2020-08" db="EMBL/GenBank/DDBJ databases">
        <title>Multicomponent nature underlies the extraordinary mechanical properties of spider dragline silk.</title>
        <authorList>
            <person name="Kono N."/>
            <person name="Nakamura H."/>
            <person name="Mori M."/>
            <person name="Yoshida Y."/>
            <person name="Ohtoshi R."/>
            <person name="Malay A.D."/>
            <person name="Moran D.A.P."/>
            <person name="Tomita M."/>
            <person name="Numata K."/>
            <person name="Arakawa K."/>
        </authorList>
    </citation>
    <scope>NUCLEOTIDE SEQUENCE</scope>
</reference>
<dbReference type="PANTHER" id="PTHR10974">
    <property type="entry name" value="FI08016P-RELATED"/>
    <property type="match status" value="1"/>
</dbReference>
<name>A0A8X6IM25_9ARAC</name>
<gene>
    <name evidence="1" type="primary">AVEN_158197_1</name>
    <name evidence="1" type="ORF">TNIN_22241</name>
</gene>
<protein>
    <submittedName>
        <fullName evidence="1">Uncharacterized protein</fullName>
    </submittedName>
</protein>
<evidence type="ECO:0000313" key="2">
    <source>
        <dbReference type="Proteomes" id="UP000886998"/>
    </source>
</evidence>
<dbReference type="EMBL" id="BMAV01026283">
    <property type="protein sequence ID" value="GFS48901.1"/>
    <property type="molecule type" value="Genomic_DNA"/>
</dbReference>
<evidence type="ECO:0000313" key="1">
    <source>
        <dbReference type="EMBL" id="GFS48901.1"/>
    </source>
</evidence>